<reference evidence="2" key="1">
    <citation type="submission" date="2017-06" db="EMBL/GenBank/DDBJ databases">
        <authorList>
            <person name="Varghese N."/>
            <person name="Submissions S."/>
        </authorList>
    </citation>
    <scope>NUCLEOTIDE SEQUENCE [LARGE SCALE GENOMIC DNA]</scope>
    <source>
        <strain evidence="2">DSM 15668</strain>
    </source>
</reference>
<evidence type="ECO:0000313" key="1">
    <source>
        <dbReference type="EMBL" id="SNR70688.1"/>
    </source>
</evidence>
<sequence>MGEITVEINGKERSIEIKKNSIRVDSLLKSLEIYPETAVVVKDKTLLCDDDRVHSGEKIKIVIATSKG</sequence>
<gene>
    <name evidence="1" type="ORF">SAMN06265340_103166</name>
</gene>
<dbReference type="InterPro" id="IPR016155">
    <property type="entry name" value="Mopterin_synth/thiamin_S_b"/>
</dbReference>
<dbReference type="AlphaFoldDB" id="A0A238YIR0"/>
<dbReference type="RefSeq" id="WP_089322708.1">
    <property type="nucleotide sequence ID" value="NZ_FZOB01000003.1"/>
</dbReference>
<organism evidence="1 2">
    <name type="scientific">Desulfurobacterium atlanticum</name>
    <dbReference type="NCBI Taxonomy" id="240169"/>
    <lineage>
        <taxon>Bacteria</taxon>
        <taxon>Pseudomonadati</taxon>
        <taxon>Aquificota</taxon>
        <taxon>Aquificia</taxon>
        <taxon>Desulfurobacteriales</taxon>
        <taxon>Desulfurobacteriaceae</taxon>
        <taxon>Desulfurobacterium</taxon>
    </lineage>
</organism>
<dbReference type="SUPFAM" id="SSF54285">
    <property type="entry name" value="MoaD/ThiS"/>
    <property type="match status" value="1"/>
</dbReference>
<dbReference type="OrthoDB" id="15410at2"/>
<evidence type="ECO:0000313" key="2">
    <source>
        <dbReference type="Proteomes" id="UP000198405"/>
    </source>
</evidence>
<dbReference type="InterPro" id="IPR012675">
    <property type="entry name" value="Beta-grasp_dom_sf"/>
</dbReference>
<name>A0A238YIR0_9BACT</name>
<protein>
    <submittedName>
        <fullName evidence="1">Sulfur carrier protein</fullName>
    </submittedName>
</protein>
<keyword evidence="2" id="KW-1185">Reference proteome</keyword>
<dbReference type="EMBL" id="FZOB01000003">
    <property type="protein sequence ID" value="SNR70688.1"/>
    <property type="molecule type" value="Genomic_DNA"/>
</dbReference>
<accession>A0A238YIR0</accession>
<proteinExistence type="predicted"/>
<dbReference type="Proteomes" id="UP000198405">
    <property type="component" value="Unassembled WGS sequence"/>
</dbReference>
<dbReference type="Gene3D" id="3.10.20.30">
    <property type="match status" value="1"/>
</dbReference>